<dbReference type="AlphaFoldDB" id="A0A6I4I8V5"/>
<gene>
    <name evidence="5" type="ORF">GO816_11040</name>
</gene>
<keyword evidence="4" id="KW-0732">Signal</keyword>
<keyword evidence="1" id="KW-0802">TPR repeat</keyword>
<evidence type="ECO:0000256" key="2">
    <source>
        <dbReference type="SAM" id="Coils"/>
    </source>
</evidence>
<dbReference type="EMBL" id="WQLA01000004">
    <property type="protein sequence ID" value="MVN91660.1"/>
    <property type="molecule type" value="Genomic_DNA"/>
</dbReference>
<evidence type="ECO:0000313" key="6">
    <source>
        <dbReference type="Proteomes" id="UP000434850"/>
    </source>
</evidence>
<keyword evidence="2" id="KW-0175">Coiled coil</keyword>
<dbReference type="Pfam" id="PF13424">
    <property type="entry name" value="TPR_12"/>
    <property type="match status" value="1"/>
</dbReference>
<reference evidence="5 6" key="1">
    <citation type="submission" date="2019-12" db="EMBL/GenBank/DDBJ databases">
        <title>Mucilaginibacter sp. HME9299 genome sequencing and assembly.</title>
        <authorList>
            <person name="Kang H."/>
            <person name="Kim H."/>
            <person name="Joh K."/>
        </authorList>
    </citation>
    <scope>NUCLEOTIDE SEQUENCE [LARGE SCALE GENOMIC DNA]</scope>
    <source>
        <strain evidence="5 6">HME9299</strain>
    </source>
</reference>
<sequence length="483" mass="55251">MCLMRKFFTLLLLLAISCVAYALPDHLASKQDSNEVLSTIGRGFDVRLTDPTQTVKYANKALRLAKKINFTKGIAAAYRIKGLGEHYLGNNEKAIENYFEALAHYQKINNTIGEVRIYLNISTLYQYVDYDKCLEYLNEARDSYYSAKLDNLDILASIYLNMGNVYQLQANYNKALNNYMKGYQIIHKLDNDELKVTAMQNLGVVYTSIGNTDKAKEYLFSSLGLAKGLDLNSPVAQINLSLAEIYISESDYAKARQCLQEGRAYAILSKSEKLLKDFENNSYLLELKQKNFERALLHLQAIYKQDSIEYASRNSAALTLFQAKYRQEELRRENERITDRQKYERSIAIGTIVLAALLIVVIVLLTSNVKRKAETNKKLTELNAEISNQKDNLDRINHHLEEIIDERTKDLQLKNKKLSEYSSHLSHQVRGPIATLKGLMNLEREGLVSQEECIQMMIKCVSEIDDKIIDMSDMLHNPERAGM</sequence>
<keyword evidence="3" id="KW-1133">Transmembrane helix</keyword>
<evidence type="ECO:0000256" key="3">
    <source>
        <dbReference type="SAM" id="Phobius"/>
    </source>
</evidence>
<dbReference type="PROSITE" id="PS50005">
    <property type="entry name" value="TPR"/>
    <property type="match status" value="1"/>
</dbReference>
<keyword evidence="6" id="KW-1185">Reference proteome</keyword>
<dbReference type="InterPro" id="IPR036097">
    <property type="entry name" value="HisK_dim/P_sf"/>
</dbReference>
<dbReference type="InterPro" id="IPR019734">
    <property type="entry name" value="TPR_rpt"/>
</dbReference>
<organism evidence="5 6">
    <name type="scientific">Mucilaginibacter aquatilis</name>
    <dbReference type="NCBI Taxonomy" id="1517760"/>
    <lineage>
        <taxon>Bacteria</taxon>
        <taxon>Pseudomonadati</taxon>
        <taxon>Bacteroidota</taxon>
        <taxon>Sphingobacteriia</taxon>
        <taxon>Sphingobacteriales</taxon>
        <taxon>Sphingobacteriaceae</taxon>
        <taxon>Mucilaginibacter</taxon>
    </lineage>
</organism>
<dbReference type="SUPFAM" id="SSF48452">
    <property type="entry name" value="TPR-like"/>
    <property type="match status" value="2"/>
</dbReference>
<feature type="repeat" description="TPR" evidence="1">
    <location>
        <begin position="156"/>
        <end position="189"/>
    </location>
</feature>
<dbReference type="SMART" id="SM00028">
    <property type="entry name" value="TPR"/>
    <property type="match status" value="4"/>
</dbReference>
<dbReference type="OrthoDB" id="978216at2"/>
<dbReference type="Proteomes" id="UP000434850">
    <property type="component" value="Unassembled WGS sequence"/>
</dbReference>
<dbReference type="SUPFAM" id="SSF47384">
    <property type="entry name" value="Homodimeric domain of signal transducing histidine kinase"/>
    <property type="match status" value="1"/>
</dbReference>
<evidence type="ECO:0000256" key="4">
    <source>
        <dbReference type="SAM" id="SignalP"/>
    </source>
</evidence>
<feature type="coiled-coil region" evidence="2">
    <location>
        <begin position="372"/>
        <end position="406"/>
    </location>
</feature>
<dbReference type="Gene3D" id="1.25.40.10">
    <property type="entry name" value="Tetratricopeptide repeat domain"/>
    <property type="match status" value="2"/>
</dbReference>
<feature type="signal peptide" evidence="4">
    <location>
        <begin position="1"/>
        <end position="22"/>
    </location>
</feature>
<dbReference type="InterPro" id="IPR011990">
    <property type="entry name" value="TPR-like_helical_dom_sf"/>
</dbReference>
<name>A0A6I4I8V5_9SPHI</name>
<keyword evidence="3" id="KW-0472">Membrane</keyword>
<evidence type="ECO:0000256" key="1">
    <source>
        <dbReference type="PROSITE-ProRule" id="PRU00339"/>
    </source>
</evidence>
<keyword evidence="3" id="KW-0812">Transmembrane</keyword>
<evidence type="ECO:0000313" key="5">
    <source>
        <dbReference type="EMBL" id="MVN91660.1"/>
    </source>
</evidence>
<accession>A0A6I4I8V5</accession>
<proteinExistence type="predicted"/>
<feature type="transmembrane region" description="Helical" evidence="3">
    <location>
        <begin position="347"/>
        <end position="369"/>
    </location>
</feature>
<protein>
    <submittedName>
        <fullName evidence="5">Tetratricopeptide repeat protein</fullName>
    </submittedName>
</protein>
<dbReference type="GO" id="GO:0000155">
    <property type="term" value="F:phosphorelay sensor kinase activity"/>
    <property type="evidence" value="ECO:0007669"/>
    <property type="project" value="InterPro"/>
</dbReference>
<dbReference type="PANTHER" id="PTHR10098">
    <property type="entry name" value="RAPSYN-RELATED"/>
    <property type="match status" value="1"/>
</dbReference>
<comment type="caution">
    <text evidence="5">The sequence shown here is derived from an EMBL/GenBank/DDBJ whole genome shotgun (WGS) entry which is preliminary data.</text>
</comment>
<dbReference type="PANTHER" id="PTHR10098:SF108">
    <property type="entry name" value="TETRATRICOPEPTIDE REPEAT PROTEIN 28"/>
    <property type="match status" value="1"/>
</dbReference>
<feature type="chain" id="PRO_5026238507" evidence="4">
    <location>
        <begin position="23"/>
        <end position="483"/>
    </location>
</feature>
<dbReference type="PROSITE" id="PS51257">
    <property type="entry name" value="PROKAR_LIPOPROTEIN"/>
    <property type="match status" value="1"/>
</dbReference>